<dbReference type="SUPFAM" id="SSF53271">
    <property type="entry name" value="PRTase-like"/>
    <property type="match status" value="1"/>
</dbReference>
<reference evidence="2" key="1">
    <citation type="submission" date="2017-09" db="EMBL/GenBank/DDBJ databases">
        <title>Depth-based differentiation of microbial function through sediment-hosted aquifers and enrichment of novel symbionts in the deep terrestrial subsurface.</title>
        <authorList>
            <person name="Probst A.J."/>
            <person name="Ladd B."/>
            <person name="Jarett J.K."/>
            <person name="Geller-Mcgrath D.E."/>
            <person name="Sieber C.M.K."/>
            <person name="Emerson J.B."/>
            <person name="Anantharaman K."/>
            <person name="Thomas B.C."/>
            <person name="Malmstrom R."/>
            <person name="Stieglmeier M."/>
            <person name="Klingl A."/>
            <person name="Woyke T."/>
            <person name="Ryan C.M."/>
            <person name="Banfield J.F."/>
        </authorList>
    </citation>
    <scope>NUCLEOTIDE SEQUENCE [LARGE SCALE GENOMIC DNA]</scope>
</reference>
<dbReference type="Proteomes" id="UP000231162">
    <property type="component" value="Unassembled WGS sequence"/>
</dbReference>
<gene>
    <name evidence="1" type="ORF">COT79_03120</name>
</gene>
<dbReference type="CDD" id="cd06223">
    <property type="entry name" value="PRTases_typeI"/>
    <property type="match status" value="1"/>
</dbReference>
<organism evidence="1 2">
    <name type="scientific">Candidatus Berkelbacteria bacterium CG10_big_fil_rev_8_21_14_0_10_43_14</name>
    <dbReference type="NCBI Taxonomy" id="1974515"/>
    <lineage>
        <taxon>Bacteria</taxon>
        <taxon>Candidatus Berkelbacteria</taxon>
    </lineage>
</organism>
<dbReference type="Gene3D" id="3.40.50.2020">
    <property type="match status" value="1"/>
</dbReference>
<accession>A0A2M6R9M5</accession>
<sequence>MDKEQTSWSEIWTEWKEVKINMSEPNILGMDLNAILGLEEKEIRRYLTPDEVVHISKTLGAFWTYDYHAADQDGKVGYHARLKAGLCSDAFFVSKILLKPLNIRRIMAGQIAMRVLDKLSTPVHHVIGVPDGATDLGLGVALFVGTHLAAMEKVDGNMKLLSTIFEDEYVLLIEDFCTRGTGFTEAARLVKA</sequence>
<dbReference type="EMBL" id="PEZX01000039">
    <property type="protein sequence ID" value="PIS06721.1"/>
    <property type="molecule type" value="Genomic_DNA"/>
</dbReference>
<name>A0A2M6R9M5_9BACT</name>
<dbReference type="AlphaFoldDB" id="A0A2M6R9M5"/>
<dbReference type="InterPro" id="IPR029057">
    <property type="entry name" value="PRTase-like"/>
</dbReference>
<proteinExistence type="predicted"/>
<comment type="caution">
    <text evidence="1">The sequence shown here is derived from an EMBL/GenBank/DDBJ whole genome shotgun (WGS) entry which is preliminary data.</text>
</comment>
<evidence type="ECO:0000313" key="1">
    <source>
        <dbReference type="EMBL" id="PIS06721.1"/>
    </source>
</evidence>
<evidence type="ECO:0008006" key="3">
    <source>
        <dbReference type="Google" id="ProtNLM"/>
    </source>
</evidence>
<evidence type="ECO:0000313" key="2">
    <source>
        <dbReference type="Proteomes" id="UP000231162"/>
    </source>
</evidence>
<dbReference type="InterPro" id="IPR000836">
    <property type="entry name" value="PRTase_dom"/>
</dbReference>
<protein>
    <recommendedName>
        <fullName evidence="3">Phosphoribosyltransferase domain-containing protein</fullName>
    </recommendedName>
</protein>